<dbReference type="EMBL" id="JAERRC010000012">
    <property type="protein sequence ID" value="MBL0704659.1"/>
    <property type="molecule type" value="Genomic_DNA"/>
</dbReference>
<dbReference type="Proteomes" id="UP000639051">
    <property type="component" value="Unassembled WGS sequence"/>
</dbReference>
<organism evidence="1 2">
    <name type="scientific">Sinomonas cellulolyticus</name>
    <dbReference type="NCBI Taxonomy" id="2801916"/>
    <lineage>
        <taxon>Bacteria</taxon>
        <taxon>Bacillati</taxon>
        <taxon>Actinomycetota</taxon>
        <taxon>Actinomycetes</taxon>
        <taxon>Micrococcales</taxon>
        <taxon>Micrococcaceae</taxon>
        <taxon>Sinomonas</taxon>
    </lineage>
</organism>
<accession>A0ABS1JZ42</accession>
<reference evidence="1 2" key="1">
    <citation type="submission" date="2021-01" db="EMBL/GenBank/DDBJ databases">
        <title>Genome public.</title>
        <authorList>
            <person name="Liu C."/>
            <person name="Sun Q."/>
        </authorList>
    </citation>
    <scope>NUCLEOTIDE SEQUENCE [LARGE SCALE GENOMIC DNA]</scope>
    <source>
        <strain evidence="1 2">JC656</strain>
    </source>
</reference>
<dbReference type="RefSeq" id="WP_189693069.1">
    <property type="nucleotide sequence ID" value="NZ_BNCM01000004.1"/>
</dbReference>
<name>A0ABS1JZ42_9MICC</name>
<sequence>MSGLNERGEAEPDPVVVPDDAIDRAQVAHANRPIPVWARLRFDDGRPERLEKGFAKAWTTQHVLVQVLWELSYYRGARHFWVEAAQVKRRAIEPQWLGRSA</sequence>
<gene>
    <name evidence="1" type="ORF">JJE72_03955</name>
</gene>
<keyword evidence="2" id="KW-1185">Reference proteome</keyword>
<evidence type="ECO:0000313" key="1">
    <source>
        <dbReference type="EMBL" id="MBL0704659.1"/>
    </source>
</evidence>
<comment type="caution">
    <text evidence="1">The sequence shown here is derived from an EMBL/GenBank/DDBJ whole genome shotgun (WGS) entry which is preliminary data.</text>
</comment>
<proteinExistence type="predicted"/>
<evidence type="ECO:0000313" key="2">
    <source>
        <dbReference type="Proteomes" id="UP000639051"/>
    </source>
</evidence>
<protein>
    <submittedName>
        <fullName evidence="1">Uncharacterized protein</fullName>
    </submittedName>
</protein>